<keyword evidence="2 9" id="KW-0812">Transmembrane</keyword>
<dbReference type="CDD" id="cd06225">
    <property type="entry name" value="HAMP"/>
    <property type="match status" value="1"/>
</dbReference>
<dbReference type="PRINTS" id="PR00260">
    <property type="entry name" value="CHEMTRNSDUCR"/>
</dbReference>
<dbReference type="InterPro" id="IPR004090">
    <property type="entry name" value="Chemotax_Me-accpt_rcpt"/>
</dbReference>
<keyword evidence="5 7" id="KW-0807">Transducer</keyword>
<name>E8LSH7_9VIBR</name>
<keyword evidence="3 9" id="KW-1133">Transmembrane helix</keyword>
<protein>
    <submittedName>
        <fullName evidence="12">Methyl-accepting chemotaxis protein</fullName>
    </submittedName>
</protein>
<dbReference type="PANTHER" id="PTHR32089:SF119">
    <property type="entry name" value="METHYL-ACCEPTING CHEMOTAXIS PROTEIN CTPL"/>
    <property type="match status" value="1"/>
</dbReference>
<sequence>MDMLALSQKQKVTLFLIVLTIGFASLAFFTSERLSQMKEQYHSSADIASGSLAIYQTQSHILTLGGTLDSMTGDKVATTKSSIEDIVLAISENAKFLNQVGLVSQGDQLTQSVMDFKSAVTPWLALKQELGFNIDEGKLGQMKQIATVIEQKIAETGMVTLNSDFQAMVKAQQNYLLQPSENNLKLFNRAMASFESMSNVYAMLELYEKEIEQYKQTFVRVSELSQQLGSVEQQLDVTKATMTRLIGDITAELGGISARYQQIAEEASTQTQWSILIACVVLAVFTITSSAMQSASMSRSLNLTKEVLNSLSKGDLSQRMTPSNNPNDEFNQLASSINQSCENLGELVSGVQSSSQALSGNAAELNQGLDLLAHHQSEVLGQTQLLASATEEVSVTTQEVSNSLEFVADISRSSTDAAEEGAKVISAAIGSIEEVGAIMTSAAGHIQQLEEASSKVDSVMEIINGIAEQTNLLALNAAIEAARAGEQGRGFAVVADEVRSLAVRTVDAVSEISDTIDTMKKESAEVIQYIGQSESSMSAGRERGQEAMDALKMITDKTNEASHQTEVIFASIKELATTSQSMADNMTQISAAMKELEENNEQLRNVSGTVEERSGSLNQDCLKFTI</sequence>
<dbReference type="SUPFAM" id="SSF58104">
    <property type="entry name" value="Methyl-accepting chemotaxis protein (MCP) signaling domain"/>
    <property type="match status" value="1"/>
</dbReference>
<dbReference type="Gene3D" id="1.10.287.950">
    <property type="entry name" value="Methyl-accepting chemotaxis protein"/>
    <property type="match status" value="1"/>
</dbReference>
<dbReference type="Proteomes" id="UP000004371">
    <property type="component" value="Unassembled WGS sequence"/>
</dbReference>
<dbReference type="SMART" id="SM00304">
    <property type="entry name" value="HAMP"/>
    <property type="match status" value="1"/>
</dbReference>
<accession>E8LSH7</accession>
<keyword evidence="4 9" id="KW-0472">Membrane</keyword>
<dbReference type="AlphaFoldDB" id="E8LSH7"/>
<evidence type="ECO:0000259" key="11">
    <source>
        <dbReference type="PROSITE" id="PS50885"/>
    </source>
</evidence>
<dbReference type="STRING" id="945543.VIBR0546_15831"/>
<dbReference type="GO" id="GO:0007165">
    <property type="term" value="P:signal transduction"/>
    <property type="evidence" value="ECO:0007669"/>
    <property type="project" value="UniProtKB-KW"/>
</dbReference>
<dbReference type="GO" id="GO:0004888">
    <property type="term" value="F:transmembrane signaling receptor activity"/>
    <property type="evidence" value="ECO:0007669"/>
    <property type="project" value="InterPro"/>
</dbReference>
<comment type="caution">
    <text evidence="12">The sequence shown here is derived from an EMBL/GenBank/DDBJ whole genome shotgun (WGS) entry which is preliminary data.</text>
</comment>
<comment type="similarity">
    <text evidence="6">Belongs to the methyl-accepting chemotaxis (MCP) protein family.</text>
</comment>
<dbReference type="PROSITE" id="PS50885">
    <property type="entry name" value="HAMP"/>
    <property type="match status" value="1"/>
</dbReference>
<keyword evidence="8" id="KW-0175">Coiled coil</keyword>
<evidence type="ECO:0000256" key="9">
    <source>
        <dbReference type="SAM" id="Phobius"/>
    </source>
</evidence>
<dbReference type="OrthoDB" id="6092731at2"/>
<feature type="transmembrane region" description="Helical" evidence="9">
    <location>
        <begin position="12"/>
        <end position="30"/>
    </location>
</feature>
<dbReference type="PANTHER" id="PTHR32089">
    <property type="entry name" value="METHYL-ACCEPTING CHEMOTAXIS PROTEIN MCPB"/>
    <property type="match status" value="1"/>
</dbReference>
<feature type="domain" description="Methyl-accepting transducer" evidence="10">
    <location>
        <begin position="354"/>
        <end position="597"/>
    </location>
</feature>
<reference evidence="12 13" key="1">
    <citation type="journal article" date="2012" name="Int. J. Syst. Evol. Microbiol.">
        <title>Vibrio caribbeanicus sp. nov., isolated from the marine sponge Scleritoderma cyanea.</title>
        <authorList>
            <person name="Hoffmann M."/>
            <person name="Monday S.R."/>
            <person name="Allard M.W."/>
            <person name="Strain E.A."/>
            <person name="Whittaker P."/>
            <person name="Naum M."/>
            <person name="McCarthy P.J."/>
            <person name="Lopez J.V."/>
            <person name="Fischer M."/>
            <person name="Brown E.W."/>
        </authorList>
    </citation>
    <scope>NUCLEOTIDE SEQUENCE [LARGE SCALE GENOMIC DNA]</scope>
    <source>
        <strain evidence="12 13">LMG 20546</strain>
    </source>
</reference>
<dbReference type="GO" id="GO:0016020">
    <property type="term" value="C:membrane"/>
    <property type="evidence" value="ECO:0007669"/>
    <property type="project" value="UniProtKB-SubCell"/>
</dbReference>
<evidence type="ECO:0000256" key="4">
    <source>
        <dbReference type="ARBA" id="ARBA00023136"/>
    </source>
</evidence>
<dbReference type="SMART" id="SM00283">
    <property type="entry name" value="MA"/>
    <property type="match status" value="1"/>
</dbReference>
<proteinExistence type="inferred from homology"/>
<evidence type="ECO:0000256" key="8">
    <source>
        <dbReference type="SAM" id="Coils"/>
    </source>
</evidence>
<dbReference type="Pfam" id="PF00672">
    <property type="entry name" value="HAMP"/>
    <property type="match status" value="1"/>
</dbReference>
<dbReference type="CDD" id="cd11386">
    <property type="entry name" value="MCP_signal"/>
    <property type="match status" value="1"/>
</dbReference>
<evidence type="ECO:0000313" key="12">
    <source>
        <dbReference type="EMBL" id="EGA66424.1"/>
    </source>
</evidence>
<evidence type="ECO:0000256" key="6">
    <source>
        <dbReference type="ARBA" id="ARBA00029447"/>
    </source>
</evidence>
<organism evidence="12 13">
    <name type="scientific">Vibrio brasiliensis LMG 20546</name>
    <dbReference type="NCBI Taxonomy" id="945543"/>
    <lineage>
        <taxon>Bacteria</taxon>
        <taxon>Pseudomonadati</taxon>
        <taxon>Pseudomonadota</taxon>
        <taxon>Gammaproteobacteria</taxon>
        <taxon>Vibrionales</taxon>
        <taxon>Vibrionaceae</taxon>
        <taxon>Vibrio</taxon>
        <taxon>Vibrio oreintalis group</taxon>
    </lineage>
</organism>
<dbReference type="FunFam" id="1.10.287.950:FF:000001">
    <property type="entry name" value="Methyl-accepting chemotaxis sensory transducer"/>
    <property type="match status" value="1"/>
</dbReference>
<dbReference type="InterPro" id="IPR004089">
    <property type="entry name" value="MCPsignal_dom"/>
</dbReference>
<feature type="coiled-coil region" evidence="8">
    <location>
        <begin position="197"/>
        <end position="224"/>
    </location>
</feature>
<gene>
    <name evidence="12" type="ORF">VIBR0546_15831</name>
</gene>
<feature type="domain" description="HAMP" evidence="11">
    <location>
        <begin position="295"/>
        <end position="349"/>
    </location>
</feature>
<evidence type="ECO:0000256" key="5">
    <source>
        <dbReference type="ARBA" id="ARBA00023224"/>
    </source>
</evidence>
<dbReference type="InterPro" id="IPR003660">
    <property type="entry name" value="HAMP_dom"/>
</dbReference>
<dbReference type="Pfam" id="PF00015">
    <property type="entry name" value="MCPsignal"/>
    <property type="match status" value="1"/>
</dbReference>
<dbReference type="RefSeq" id="WP_006878773.1">
    <property type="nucleotide sequence ID" value="NZ_AEVS01000045.1"/>
</dbReference>
<feature type="coiled-coil region" evidence="8">
    <location>
        <begin position="579"/>
        <end position="613"/>
    </location>
</feature>
<dbReference type="PROSITE" id="PS50111">
    <property type="entry name" value="CHEMOTAXIS_TRANSDUC_2"/>
    <property type="match status" value="1"/>
</dbReference>
<dbReference type="EMBL" id="AEVS01000045">
    <property type="protein sequence ID" value="EGA66424.1"/>
    <property type="molecule type" value="Genomic_DNA"/>
</dbReference>
<evidence type="ECO:0000256" key="1">
    <source>
        <dbReference type="ARBA" id="ARBA00004141"/>
    </source>
</evidence>
<dbReference type="eggNOG" id="COG0840">
    <property type="taxonomic scope" value="Bacteria"/>
</dbReference>
<evidence type="ECO:0000256" key="2">
    <source>
        <dbReference type="ARBA" id="ARBA00022692"/>
    </source>
</evidence>
<evidence type="ECO:0000256" key="3">
    <source>
        <dbReference type="ARBA" id="ARBA00022989"/>
    </source>
</evidence>
<evidence type="ECO:0000313" key="13">
    <source>
        <dbReference type="Proteomes" id="UP000004371"/>
    </source>
</evidence>
<evidence type="ECO:0000259" key="10">
    <source>
        <dbReference type="PROSITE" id="PS50111"/>
    </source>
</evidence>
<comment type="subcellular location">
    <subcellularLocation>
        <location evidence="1">Membrane</location>
        <topology evidence="1">Multi-pass membrane protein</topology>
    </subcellularLocation>
</comment>
<dbReference type="GO" id="GO:0006935">
    <property type="term" value="P:chemotaxis"/>
    <property type="evidence" value="ECO:0007669"/>
    <property type="project" value="InterPro"/>
</dbReference>
<keyword evidence="13" id="KW-1185">Reference proteome</keyword>
<evidence type="ECO:0000256" key="7">
    <source>
        <dbReference type="PROSITE-ProRule" id="PRU00284"/>
    </source>
</evidence>